<feature type="transmembrane region" description="Helical" evidence="5">
    <location>
        <begin position="229"/>
        <end position="250"/>
    </location>
</feature>
<dbReference type="STRING" id="1642646.ING2E5A_0105"/>
<dbReference type="PANTHER" id="PTHR10361:SF28">
    <property type="entry name" value="P3 PROTEIN-RELATED"/>
    <property type="match status" value="1"/>
</dbReference>
<dbReference type="InterPro" id="IPR004710">
    <property type="entry name" value="Bilac:Na_transpt"/>
</dbReference>
<feature type="transmembrane region" description="Helical" evidence="5">
    <location>
        <begin position="321"/>
        <end position="345"/>
    </location>
</feature>
<feature type="transmembrane region" description="Helical" evidence="5">
    <location>
        <begin position="197"/>
        <end position="217"/>
    </location>
</feature>
<dbReference type="Pfam" id="PF01758">
    <property type="entry name" value="SBF"/>
    <property type="match status" value="1"/>
</dbReference>
<feature type="transmembrane region" description="Helical" evidence="5">
    <location>
        <begin position="151"/>
        <end position="177"/>
    </location>
</feature>
<dbReference type="Proteomes" id="UP000178485">
    <property type="component" value="Chromosome i"/>
</dbReference>
<keyword evidence="7" id="KW-1185">Reference proteome</keyword>
<comment type="subcellular location">
    <subcellularLocation>
        <location evidence="1">Membrane</location>
        <topology evidence="1">Multi-pass membrane protein</topology>
    </subcellularLocation>
</comment>
<protein>
    <submittedName>
        <fullName evidence="6">Putative sodium-dependent transporter YocS</fullName>
    </submittedName>
</protein>
<feature type="transmembrane region" description="Helical" evidence="5">
    <location>
        <begin position="121"/>
        <end position="139"/>
    </location>
</feature>
<evidence type="ECO:0000256" key="1">
    <source>
        <dbReference type="ARBA" id="ARBA00004141"/>
    </source>
</evidence>
<dbReference type="PANTHER" id="PTHR10361">
    <property type="entry name" value="SODIUM-BILE ACID COTRANSPORTER"/>
    <property type="match status" value="1"/>
</dbReference>
<dbReference type="InterPro" id="IPR038770">
    <property type="entry name" value="Na+/solute_symporter_sf"/>
</dbReference>
<reference evidence="6 7" key="1">
    <citation type="submission" date="2016-08" db="EMBL/GenBank/DDBJ databases">
        <authorList>
            <person name="Seilhamer J.J."/>
        </authorList>
    </citation>
    <scope>NUCLEOTIDE SEQUENCE [LARGE SCALE GENOMIC DNA]</scope>
    <source>
        <strain evidence="6">ING2-E5A</strain>
    </source>
</reference>
<evidence type="ECO:0000256" key="2">
    <source>
        <dbReference type="ARBA" id="ARBA00022692"/>
    </source>
</evidence>
<evidence type="ECO:0000256" key="3">
    <source>
        <dbReference type="ARBA" id="ARBA00022989"/>
    </source>
</evidence>
<evidence type="ECO:0000313" key="7">
    <source>
        <dbReference type="Proteomes" id="UP000178485"/>
    </source>
</evidence>
<proteinExistence type="predicted"/>
<name>A0A1G4G351_9BACT</name>
<keyword evidence="4 5" id="KW-0472">Membrane</keyword>
<feature type="transmembrane region" description="Helical" evidence="5">
    <location>
        <begin position="65"/>
        <end position="83"/>
    </location>
</feature>
<sequence>MFNNCPERDKHLSEFVFVFLFKKVTFAAGNHKVHPMQQVPLLSLFGNLEQLNTVQLNFNQNSLNIMNIAIAFIMFGVALGIRPRHFKDLAMSPKPAIVGIISQYLLLPALTYLLVLAIRPSVPVAMGMLLVAACPGGNVSNMISALSKSNVALSVSLTAGTTVLSLFMTPLNFAFWGGLYASKSPLLVPITIDPVEMFRTVFIILGIPVIVGMTVGMKFPNFVKKVEKSVQIASVLFFIAFLVGALAGNFSLFLKYIHLVFLIVLLHNGIAFLGGYLLPKTLKVNEINCRTISIETGIQNSGLGLALIFNPRIFPSELELGGMAFIAAWWGIWHIVAGLVLAFYWRKKSSKLNSVAS</sequence>
<dbReference type="AlphaFoldDB" id="A0A1G4G351"/>
<accession>A0A1G4G351</accession>
<dbReference type="InterPro" id="IPR002657">
    <property type="entry name" value="BilAc:Na_symport/Acr3"/>
</dbReference>
<dbReference type="KEGG" id="pmuc:ING2E5A_0105"/>
<dbReference type="Gene3D" id="1.20.1530.20">
    <property type="match status" value="1"/>
</dbReference>
<feature type="transmembrane region" description="Helical" evidence="5">
    <location>
        <begin position="95"/>
        <end position="115"/>
    </location>
</feature>
<feature type="transmembrane region" description="Helical" evidence="5">
    <location>
        <begin position="256"/>
        <end position="279"/>
    </location>
</feature>
<evidence type="ECO:0000256" key="5">
    <source>
        <dbReference type="SAM" id="Phobius"/>
    </source>
</evidence>
<keyword evidence="2 5" id="KW-0812">Transmembrane</keyword>
<dbReference type="EMBL" id="LT608328">
    <property type="protein sequence ID" value="SCM55190.1"/>
    <property type="molecule type" value="Genomic_DNA"/>
</dbReference>
<evidence type="ECO:0000256" key="4">
    <source>
        <dbReference type="ARBA" id="ARBA00023136"/>
    </source>
</evidence>
<dbReference type="GO" id="GO:0016020">
    <property type="term" value="C:membrane"/>
    <property type="evidence" value="ECO:0007669"/>
    <property type="project" value="UniProtKB-SubCell"/>
</dbReference>
<gene>
    <name evidence="6" type="primary">yocS</name>
    <name evidence="6" type="ORF">ING2E5A_0105</name>
</gene>
<keyword evidence="3 5" id="KW-1133">Transmembrane helix</keyword>
<organism evidence="6 7">
    <name type="scientific">Petrimonas mucosa</name>
    <dbReference type="NCBI Taxonomy" id="1642646"/>
    <lineage>
        <taxon>Bacteria</taxon>
        <taxon>Pseudomonadati</taxon>
        <taxon>Bacteroidota</taxon>
        <taxon>Bacteroidia</taxon>
        <taxon>Bacteroidales</taxon>
        <taxon>Dysgonomonadaceae</taxon>
        <taxon>Petrimonas</taxon>
    </lineage>
</organism>
<evidence type="ECO:0000313" key="6">
    <source>
        <dbReference type="EMBL" id="SCM55190.1"/>
    </source>
</evidence>